<accession>A0A8T0MFX3</accession>
<dbReference type="AlphaFoldDB" id="A0A8T0MFX3"/>
<keyword evidence="2" id="KW-1185">Reference proteome</keyword>
<protein>
    <submittedName>
        <fullName evidence="1">Uncharacterized protein</fullName>
    </submittedName>
</protein>
<comment type="caution">
    <text evidence="1">The sequence shown here is derived from an EMBL/GenBank/DDBJ whole genome shotgun (WGS) entry which is preliminary data.</text>
</comment>
<dbReference type="EMBL" id="CM029054">
    <property type="protein sequence ID" value="KAG2535875.1"/>
    <property type="molecule type" value="Genomic_DNA"/>
</dbReference>
<dbReference type="Proteomes" id="UP000823388">
    <property type="component" value="Chromosome 9N"/>
</dbReference>
<organism evidence="1 2">
    <name type="scientific">Panicum virgatum</name>
    <name type="common">Blackwell switchgrass</name>
    <dbReference type="NCBI Taxonomy" id="38727"/>
    <lineage>
        <taxon>Eukaryota</taxon>
        <taxon>Viridiplantae</taxon>
        <taxon>Streptophyta</taxon>
        <taxon>Embryophyta</taxon>
        <taxon>Tracheophyta</taxon>
        <taxon>Spermatophyta</taxon>
        <taxon>Magnoliopsida</taxon>
        <taxon>Liliopsida</taxon>
        <taxon>Poales</taxon>
        <taxon>Poaceae</taxon>
        <taxon>PACMAD clade</taxon>
        <taxon>Panicoideae</taxon>
        <taxon>Panicodae</taxon>
        <taxon>Paniceae</taxon>
        <taxon>Panicinae</taxon>
        <taxon>Panicum</taxon>
        <taxon>Panicum sect. Hiantes</taxon>
    </lineage>
</organism>
<proteinExistence type="predicted"/>
<gene>
    <name evidence="1" type="ORF">PVAP13_9NG142473</name>
</gene>
<evidence type="ECO:0000313" key="1">
    <source>
        <dbReference type="EMBL" id="KAG2535875.1"/>
    </source>
</evidence>
<sequence>MLRLPIGGKEINGHFILPLLVSPLRPARKLGERISNLFRRSSRVVISRSNLLCNFFSWILS</sequence>
<dbReference type="EMBL" id="CM029054">
    <property type="protein sequence ID" value="KAG2535874.1"/>
    <property type="molecule type" value="Genomic_DNA"/>
</dbReference>
<reference evidence="1" key="1">
    <citation type="submission" date="2020-05" db="EMBL/GenBank/DDBJ databases">
        <title>WGS assembly of Panicum virgatum.</title>
        <authorList>
            <person name="Lovell J.T."/>
            <person name="Jenkins J."/>
            <person name="Shu S."/>
            <person name="Juenger T.E."/>
            <person name="Schmutz J."/>
        </authorList>
    </citation>
    <scope>NUCLEOTIDE SEQUENCE</scope>
    <source>
        <strain evidence="1">AP13</strain>
    </source>
</reference>
<evidence type="ECO:0000313" key="2">
    <source>
        <dbReference type="Proteomes" id="UP000823388"/>
    </source>
</evidence>
<name>A0A8T0MFX3_PANVG</name>